<feature type="region of interest" description="Disordered" evidence="1">
    <location>
        <begin position="1"/>
        <end position="21"/>
    </location>
</feature>
<reference evidence="4" key="1">
    <citation type="submission" date="2023-07" db="EMBL/GenBank/DDBJ databases">
        <authorList>
            <consortium name="CYATHOMIX"/>
        </authorList>
    </citation>
    <scope>NUCLEOTIDE SEQUENCE</scope>
    <source>
        <strain evidence="4">N/A</strain>
    </source>
</reference>
<dbReference type="PANTHER" id="PTHR31024">
    <property type="entry name" value="C-TYPE LECTIN"/>
    <property type="match status" value="1"/>
</dbReference>
<dbReference type="SUPFAM" id="SSF56436">
    <property type="entry name" value="C-type lectin-like"/>
    <property type="match status" value="1"/>
</dbReference>
<dbReference type="InterPro" id="IPR036465">
    <property type="entry name" value="vWFA_dom_sf"/>
</dbReference>
<dbReference type="Pfam" id="PF00092">
    <property type="entry name" value="VWA"/>
    <property type="match status" value="1"/>
</dbReference>
<dbReference type="InterPro" id="IPR001304">
    <property type="entry name" value="C-type_lectin-like"/>
</dbReference>
<dbReference type="Gene3D" id="3.10.100.10">
    <property type="entry name" value="Mannose-Binding Protein A, subunit A"/>
    <property type="match status" value="1"/>
</dbReference>
<comment type="caution">
    <text evidence="4">The sequence shown here is derived from an EMBL/GenBank/DDBJ whole genome shotgun (WGS) entry which is preliminary data.</text>
</comment>
<keyword evidence="5" id="KW-1185">Reference proteome</keyword>
<dbReference type="Proteomes" id="UP001176961">
    <property type="component" value="Unassembled WGS sequence"/>
</dbReference>
<feature type="domain" description="C-type lectin" evidence="2">
    <location>
        <begin position="315"/>
        <end position="408"/>
    </location>
</feature>
<dbReference type="PROSITE" id="PS50234">
    <property type="entry name" value="VWFA"/>
    <property type="match status" value="1"/>
</dbReference>
<dbReference type="InterPro" id="IPR016186">
    <property type="entry name" value="C-type_lectin-like/link_sf"/>
</dbReference>
<dbReference type="Pfam" id="PF00059">
    <property type="entry name" value="Lectin_C"/>
    <property type="match status" value="1"/>
</dbReference>
<proteinExistence type="predicted"/>
<evidence type="ECO:0000313" key="5">
    <source>
        <dbReference type="Proteomes" id="UP001176961"/>
    </source>
</evidence>
<dbReference type="InterPro" id="IPR002035">
    <property type="entry name" value="VWF_A"/>
</dbReference>
<dbReference type="SMART" id="SM00034">
    <property type="entry name" value="CLECT"/>
    <property type="match status" value="1"/>
</dbReference>
<organism evidence="4 5">
    <name type="scientific">Cylicocyclus nassatus</name>
    <name type="common">Nematode worm</name>
    <dbReference type="NCBI Taxonomy" id="53992"/>
    <lineage>
        <taxon>Eukaryota</taxon>
        <taxon>Metazoa</taxon>
        <taxon>Ecdysozoa</taxon>
        <taxon>Nematoda</taxon>
        <taxon>Chromadorea</taxon>
        <taxon>Rhabditida</taxon>
        <taxon>Rhabditina</taxon>
        <taxon>Rhabditomorpha</taxon>
        <taxon>Strongyloidea</taxon>
        <taxon>Strongylidae</taxon>
        <taxon>Cylicocyclus</taxon>
    </lineage>
</organism>
<evidence type="ECO:0008006" key="6">
    <source>
        <dbReference type="Google" id="ProtNLM"/>
    </source>
</evidence>
<dbReference type="InterPro" id="IPR016187">
    <property type="entry name" value="CTDL_fold"/>
</dbReference>
<dbReference type="SMART" id="SM00327">
    <property type="entry name" value="VWA"/>
    <property type="match status" value="1"/>
</dbReference>
<accession>A0AA36M4W5</accession>
<dbReference type="SUPFAM" id="SSF53300">
    <property type="entry name" value="vWA-like"/>
    <property type="match status" value="1"/>
</dbReference>
<name>A0AA36M4W5_CYLNA</name>
<feature type="domain" description="VWFA" evidence="3">
    <location>
        <begin position="115"/>
        <end position="293"/>
    </location>
</feature>
<protein>
    <recommendedName>
        <fullName evidence="6">VWFA domain-containing protein</fullName>
    </recommendedName>
</protein>
<dbReference type="Gene3D" id="3.40.50.410">
    <property type="entry name" value="von Willebrand factor, type A domain"/>
    <property type="match status" value="1"/>
</dbReference>
<evidence type="ECO:0000259" key="3">
    <source>
        <dbReference type="PROSITE" id="PS50234"/>
    </source>
</evidence>
<dbReference type="EMBL" id="CATQJL010000223">
    <property type="protein sequence ID" value="CAJ0597142.1"/>
    <property type="molecule type" value="Genomic_DNA"/>
</dbReference>
<evidence type="ECO:0000256" key="1">
    <source>
        <dbReference type="SAM" id="MobiDB-lite"/>
    </source>
</evidence>
<sequence length="430" mass="47929">MGKSRATMAIPVPKPGKDQSDVDNAASTVQYYIDNKMAVDLSIVIVNYGNCSFSSWPHTVVYDALTTEPDQLSRYVDESICDPTYATQPPVYPTLPPASSANAGCECNHGTIWLDVFLLMEATTSMQSGIDGAINYIETAFMKLTIGQAEQYQTRFGVIRYASDVELIADLDTYKSTTDLLDLEIKIYDDLGTNIEGALKMATDRFNSSVHRIAARPVVIIVGNSYRSGAYNDPSQAAAGFRENGGAIITLEYVQEHGLEVPELRSLASPNYNLTNEKNDGTYLLVNDLRDLLCKANCFCRKNWQEYNLDKWNAPQGGCYYPVSIPDIQPSAQQACTHNHNSTLTLVEDSAKNSFLTSIFPSKTEFWLGLTNDGDGWKWQGGYSTGYTNWGPDQPGSGRCAYMQQYSGFRYVRTKKKKKLKKYDIKYYIS</sequence>
<gene>
    <name evidence="4" type="ORF">CYNAS_LOCUS9125</name>
</gene>
<evidence type="ECO:0000259" key="2">
    <source>
        <dbReference type="PROSITE" id="PS50041"/>
    </source>
</evidence>
<dbReference type="PANTHER" id="PTHR31024:SF3">
    <property type="entry name" value="C-TYPE LECTIN-RELATED"/>
    <property type="match status" value="1"/>
</dbReference>
<dbReference type="CDD" id="cd00037">
    <property type="entry name" value="CLECT"/>
    <property type="match status" value="1"/>
</dbReference>
<dbReference type="AlphaFoldDB" id="A0AA36M4W5"/>
<dbReference type="PROSITE" id="PS50041">
    <property type="entry name" value="C_TYPE_LECTIN_2"/>
    <property type="match status" value="1"/>
</dbReference>
<evidence type="ECO:0000313" key="4">
    <source>
        <dbReference type="EMBL" id="CAJ0597142.1"/>
    </source>
</evidence>